<sequence>MPRSSNKQGLSMSVASTSVGNTIRRGLNTLIILGAWILWKHHNDCIFNGVSKSCDMFGACRGGGSPLEFGWGPRV</sequence>
<accession>A0A0A9FLA7</accession>
<reference evidence="1" key="2">
    <citation type="journal article" date="2015" name="Data Brief">
        <title>Shoot transcriptome of the giant reed, Arundo donax.</title>
        <authorList>
            <person name="Barrero R.A."/>
            <person name="Guerrero F.D."/>
            <person name="Moolhuijzen P."/>
            <person name="Goolsby J.A."/>
            <person name="Tidwell J."/>
            <person name="Bellgard S.E."/>
            <person name="Bellgard M.I."/>
        </authorList>
    </citation>
    <scope>NUCLEOTIDE SEQUENCE</scope>
    <source>
        <tissue evidence="1">Shoot tissue taken approximately 20 cm above the soil surface</tissue>
    </source>
</reference>
<dbReference type="EMBL" id="GBRH01184111">
    <property type="protein sequence ID" value="JAE13785.1"/>
    <property type="molecule type" value="Transcribed_RNA"/>
</dbReference>
<proteinExistence type="predicted"/>
<dbReference type="AlphaFoldDB" id="A0A0A9FLA7"/>
<reference evidence="1" key="1">
    <citation type="submission" date="2014-09" db="EMBL/GenBank/DDBJ databases">
        <authorList>
            <person name="Magalhaes I.L.F."/>
            <person name="Oliveira U."/>
            <person name="Santos F.R."/>
            <person name="Vidigal T.H.D.A."/>
            <person name="Brescovit A.D."/>
            <person name="Santos A.J."/>
        </authorList>
    </citation>
    <scope>NUCLEOTIDE SEQUENCE</scope>
    <source>
        <tissue evidence="1">Shoot tissue taken approximately 20 cm above the soil surface</tissue>
    </source>
</reference>
<evidence type="ECO:0000313" key="1">
    <source>
        <dbReference type="EMBL" id="JAE13785.1"/>
    </source>
</evidence>
<organism evidence="1">
    <name type="scientific">Arundo donax</name>
    <name type="common">Giant reed</name>
    <name type="synonym">Donax arundinaceus</name>
    <dbReference type="NCBI Taxonomy" id="35708"/>
    <lineage>
        <taxon>Eukaryota</taxon>
        <taxon>Viridiplantae</taxon>
        <taxon>Streptophyta</taxon>
        <taxon>Embryophyta</taxon>
        <taxon>Tracheophyta</taxon>
        <taxon>Spermatophyta</taxon>
        <taxon>Magnoliopsida</taxon>
        <taxon>Liliopsida</taxon>
        <taxon>Poales</taxon>
        <taxon>Poaceae</taxon>
        <taxon>PACMAD clade</taxon>
        <taxon>Arundinoideae</taxon>
        <taxon>Arundineae</taxon>
        <taxon>Arundo</taxon>
    </lineage>
</organism>
<protein>
    <submittedName>
        <fullName evidence="1">Uncharacterized protein</fullName>
    </submittedName>
</protein>
<name>A0A0A9FLA7_ARUDO</name>